<protein>
    <submittedName>
        <fullName evidence="4">DinB family</fullName>
    </submittedName>
</protein>
<sequence>MGDLSHPALSGAKGRKMSLPDLFPSLFRYKAWADEELHALAAALDGDAHPDKRHLAIRILNHIHVVDRIFAGNLTGRPHGYAGTNTPGTPEAAELLAAVRETDAWYIGYASGLSEAELAEDLDFTFTDGGHGRMSRAEMLMQVITHGGYHRGAVGRILAECGLQPPRDIYPASCTTASHLAERPAELWQLLHMKRYG</sequence>
<evidence type="ECO:0000313" key="4">
    <source>
        <dbReference type="EMBL" id="SUY93317.1"/>
    </source>
</evidence>
<dbReference type="SUPFAM" id="SSF109854">
    <property type="entry name" value="DinB/YfiT-like putative metalloenzymes"/>
    <property type="match status" value="1"/>
</dbReference>
<organism evidence="4 5">
    <name type="scientific">Chromobacterium violaceum</name>
    <dbReference type="NCBI Taxonomy" id="536"/>
    <lineage>
        <taxon>Bacteria</taxon>
        <taxon>Pseudomonadati</taxon>
        <taxon>Pseudomonadota</taxon>
        <taxon>Betaproteobacteria</taxon>
        <taxon>Neisseriales</taxon>
        <taxon>Chromobacteriaceae</taxon>
        <taxon>Chromobacterium</taxon>
    </lineage>
</organism>
<gene>
    <name evidence="4" type="ORF">NCTC8684_04452</name>
</gene>
<evidence type="ECO:0000256" key="3">
    <source>
        <dbReference type="PIRSR" id="PIRSR607837-1"/>
    </source>
</evidence>
<feature type="binding site" evidence="3">
    <location>
        <position position="146"/>
    </location>
    <ligand>
        <name>a divalent metal cation</name>
        <dbReference type="ChEBI" id="CHEBI:60240"/>
    </ligand>
</feature>
<evidence type="ECO:0000256" key="2">
    <source>
        <dbReference type="ARBA" id="ARBA00022723"/>
    </source>
</evidence>
<proteinExistence type="inferred from homology"/>
<reference evidence="4 5" key="1">
    <citation type="submission" date="2018-06" db="EMBL/GenBank/DDBJ databases">
        <authorList>
            <consortium name="Pathogen Informatics"/>
            <person name="Doyle S."/>
        </authorList>
    </citation>
    <scope>NUCLEOTIDE SEQUENCE [LARGE SCALE GENOMIC DNA]</scope>
    <source>
        <strain evidence="4 5">NCTC8684</strain>
    </source>
</reference>
<dbReference type="AlphaFoldDB" id="A0AAX2MH60"/>
<dbReference type="PANTHER" id="PTHR37302:SF1">
    <property type="entry name" value="PROTEIN DINB"/>
    <property type="match status" value="1"/>
</dbReference>
<keyword evidence="2 3" id="KW-0479">Metal-binding</keyword>
<dbReference type="GO" id="GO:0046872">
    <property type="term" value="F:metal ion binding"/>
    <property type="evidence" value="ECO:0007669"/>
    <property type="project" value="UniProtKB-KW"/>
</dbReference>
<dbReference type="Proteomes" id="UP000254029">
    <property type="component" value="Unassembled WGS sequence"/>
</dbReference>
<evidence type="ECO:0000256" key="1">
    <source>
        <dbReference type="ARBA" id="ARBA00008635"/>
    </source>
</evidence>
<dbReference type="Pfam" id="PF05163">
    <property type="entry name" value="DinB"/>
    <property type="match status" value="1"/>
</dbReference>
<evidence type="ECO:0000313" key="5">
    <source>
        <dbReference type="Proteomes" id="UP000254029"/>
    </source>
</evidence>
<comment type="caution">
    <text evidence="4">The sequence shown here is derived from an EMBL/GenBank/DDBJ whole genome shotgun (WGS) entry which is preliminary data.</text>
</comment>
<dbReference type="Gene3D" id="1.20.120.450">
    <property type="entry name" value="dinb family like domain"/>
    <property type="match status" value="1"/>
</dbReference>
<dbReference type="InterPro" id="IPR007837">
    <property type="entry name" value="DinB"/>
</dbReference>
<dbReference type="InterPro" id="IPR034660">
    <property type="entry name" value="DinB/YfiT-like"/>
</dbReference>
<name>A0AAX2MH60_CHRVL</name>
<dbReference type="PANTHER" id="PTHR37302">
    <property type="entry name" value="SLR1116 PROTEIN"/>
    <property type="match status" value="1"/>
</dbReference>
<feature type="binding site" evidence="3">
    <location>
        <position position="62"/>
    </location>
    <ligand>
        <name>a divalent metal cation</name>
        <dbReference type="ChEBI" id="CHEBI:60240"/>
    </ligand>
</feature>
<comment type="similarity">
    <text evidence="1">Belongs to the DinB family.</text>
</comment>
<accession>A0AAX2MH60</accession>
<feature type="binding site" evidence="3">
    <location>
        <position position="150"/>
    </location>
    <ligand>
        <name>a divalent metal cation</name>
        <dbReference type="ChEBI" id="CHEBI:60240"/>
    </ligand>
</feature>
<dbReference type="EMBL" id="UIGR01000003">
    <property type="protein sequence ID" value="SUY93317.1"/>
    <property type="molecule type" value="Genomic_DNA"/>
</dbReference>